<keyword evidence="3" id="KW-1185">Reference proteome</keyword>
<evidence type="ECO:0000259" key="1">
    <source>
        <dbReference type="Pfam" id="PF01890"/>
    </source>
</evidence>
<dbReference type="PANTHER" id="PTHR37477">
    <property type="entry name" value="COBALT-PRECORRIN-5A HYDROLASE"/>
    <property type="match status" value="1"/>
</dbReference>
<gene>
    <name evidence="2" type="ORF">Adu01nite_18720</name>
</gene>
<dbReference type="Gene3D" id="3.30.420.180">
    <property type="entry name" value="CobE/GbiG C-terminal domain"/>
    <property type="match status" value="1"/>
</dbReference>
<evidence type="ECO:0000313" key="3">
    <source>
        <dbReference type="Proteomes" id="UP000637628"/>
    </source>
</evidence>
<dbReference type="Pfam" id="PF01890">
    <property type="entry name" value="CbiG_C"/>
    <property type="match status" value="1"/>
</dbReference>
<sequence length="87" mass="8622">MRALATIDRRAAEDGVRALATAYGWEVVSLAAAELVGYDVPTPSETVADAVGTPSVAEAAALAAAGGRAVLILPKTTFPGITVAVAG</sequence>
<evidence type="ECO:0000313" key="2">
    <source>
        <dbReference type="EMBL" id="GIE00522.1"/>
    </source>
</evidence>
<proteinExistence type="predicted"/>
<dbReference type="InterPro" id="IPR052553">
    <property type="entry name" value="CbiG_hydrolase"/>
</dbReference>
<comment type="caution">
    <text evidence="2">The sequence shown here is derived from an EMBL/GenBank/DDBJ whole genome shotgun (WGS) entry which is preliminary data.</text>
</comment>
<organism evidence="2 3">
    <name type="scientific">Paractinoplanes durhamensis</name>
    <dbReference type="NCBI Taxonomy" id="113563"/>
    <lineage>
        <taxon>Bacteria</taxon>
        <taxon>Bacillati</taxon>
        <taxon>Actinomycetota</taxon>
        <taxon>Actinomycetes</taxon>
        <taxon>Micromonosporales</taxon>
        <taxon>Micromonosporaceae</taxon>
        <taxon>Paractinoplanes</taxon>
    </lineage>
</organism>
<dbReference type="PANTHER" id="PTHR37477:SF1">
    <property type="entry name" value="COBALT-PRECORRIN-5A HYDROLASE"/>
    <property type="match status" value="1"/>
</dbReference>
<dbReference type="Proteomes" id="UP000637628">
    <property type="component" value="Unassembled WGS sequence"/>
</dbReference>
<protein>
    <recommendedName>
        <fullName evidence="1">CobE/GbiG C-terminal domain-containing protein</fullName>
    </recommendedName>
</protein>
<dbReference type="EMBL" id="BOML01000017">
    <property type="protein sequence ID" value="GIE00522.1"/>
    <property type="molecule type" value="Genomic_DNA"/>
</dbReference>
<dbReference type="InterPro" id="IPR036518">
    <property type="entry name" value="CobE/GbiG_C_sf"/>
</dbReference>
<dbReference type="SUPFAM" id="SSF159664">
    <property type="entry name" value="CobE/GbiG C-terminal domain-like"/>
    <property type="match status" value="1"/>
</dbReference>
<name>A0ABQ3YSG5_9ACTN</name>
<reference evidence="2 3" key="1">
    <citation type="submission" date="2021-01" db="EMBL/GenBank/DDBJ databases">
        <title>Whole genome shotgun sequence of Actinoplanes durhamensis NBRC 14914.</title>
        <authorList>
            <person name="Komaki H."/>
            <person name="Tamura T."/>
        </authorList>
    </citation>
    <scope>NUCLEOTIDE SEQUENCE [LARGE SCALE GENOMIC DNA]</scope>
    <source>
        <strain evidence="2 3">NBRC 14914</strain>
    </source>
</reference>
<dbReference type="InterPro" id="IPR002750">
    <property type="entry name" value="CobE/GbiG_C"/>
</dbReference>
<accession>A0ABQ3YSG5</accession>
<feature type="domain" description="CobE/GbiG C-terminal" evidence="1">
    <location>
        <begin position="2"/>
        <end position="86"/>
    </location>
</feature>